<dbReference type="GO" id="GO:0008270">
    <property type="term" value="F:zinc ion binding"/>
    <property type="evidence" value="ECO:0007669"/>
    <property type="project" value="InterPro"/>
</dbReference>
<sequence length="98" mass="11311">MEIEWRTVQFFLDEEEFIIAEVSVDAMNSKKTRCSCLRFQKNARCKHAKFVQDKMAQSGGVFNLRIPAGVDDEAAMDALYDTELFRVLVLKYGKIEIL</sequence>
<dbReference type="InterPro" id="IPR007527">
    <property type="entry name" value="Znf_SWIM"/>
</dbReference>
<evidence type="ECO:0000313" key="3">
    <source>
        <dbReference type="EMBL" id="CAB4148093.1"/>
    </source>
</evidence>
<organism evidence="2">
    <name type="scientific">uncultured Caudovirales phage</name>
    <dbReference type="NCBI Taxonomy" id="2100421"/>
    <lineage>
        <taxon>Viruses</taxon>
        <taxon>Duplodnaviria</taxon>
        <taxon>Heunggongvirae</taxon>
        <taxon>Uroviricota</taxon>
        <taxon>Caudoviricetes</taxon>
        <taxon>Peduoviridae</taxon>
        <taxon>Maltschvirus</taxon>
        <taxon>Maltschvirus maltsch</taxon>
    </lineage>
</organism>
<name>A0A6J5M1E8_9CAUD</name>
<accession>A0A6J5M1E8</accession>
<evidence type="ECO:0000259" key="1">
    <source>
        <dbReference type="PROSITE" id="PS50966"/>
    </source>
</evidence>
<gene>
    <name evidence="2" type="ORF">UFOVP325_105</name>
    <name evidence="3" type="ORF">UFOVP430_100</name>
</gene>
<dbReference type="PROSITE" id="PS50966">
    <property type="entry name" value="ZF_SWIM"/>
    <property type="match status" value="1"/>
</dbReference>
<protein>
    <submittedName>
        <fullName evidence="2">Zinc finger, SWIM-type</fullName>
    </submittedName>
</protein>
<dbReference type="EMBL" id="LR796338">
    <property type="protein sequence ID" value="CAB4137819.1"/>
    <property type="molecule type" value="Genomic_DNA"/>
</dbReference>
<dbReference type="EMBL" id="LR796481">
    <property type="protein sequence ID" value="CAB4148093.1"/>
    <property type="molecule type" value="Genomic_DNA"/>
</dbReference>
<reference evidence="2" key="1">
    <citation type="submission" date="2020-04" db="EMBL/GenBank/DDBJ databases">
        <authorList>
            <person name="Chiriac C."/>
            <person name="Salcher M."/>
            <person name="Ghai R."/>
            <person name="Kavagutti S V."/>
        </authorList>
    </citation>
    <scope>NUCLEOTIDE SEQUENCE</scope>
</reference>
<evidence type="ECO:0000313" key="2">
    <source>
        <dbReference type="EMBL" id="CAB4137819.1"/>
    </source>
</evidence>
<proteinExistence type="predicted"/>
<feature type="domain" description="SWIM-type" evidence="1">
    <location>
        <begin position="20"/>
        <end position="56"/>
    </location>
</feature>
<dbReference type="Pfam" id="PF04434">
    <property type="entry name" value="SWIM"/>
    <property type="match status" value="1"/>
</dbReference>